<protein>
    <submittedName>
        <fullName evidence="1">Uncharacterized protein</fullName>
    </submittedName>
</protein>
<dbReference type="EMBL" id="JANBVB010000001">
    <property type="protein sequence ID" value="KAJ2901153.1"/>
    <property type="molecule type" value="Genomic_DNA"/>
</dbReference>
<dbReference type="Proteomes" id="UP001139981">
    <property type="component" value="Unassembled WGS sequence"/>
</dbReference>
<comment type="caution">
    <text evidence="1">The sequence shown here is derived from an EMBL/GenBank/DDBJ whole genome shotgun (WGS) entry which is preliminary data.</text>
</comment>
<accession>A0ACC1MC76</accession>
<name>A0ACC1MC76_9FUNG</name>
<evidence type="ECO:0000313" key="2">
    <source>
        <dbReference type="Proteomes" id="UP001139981"/>
    </source>
</evidence>
<sequence length="2155" mass="240879">MVRSQIKGLFSAMDDILQTLKLEVTLDCLQGSSLSQMWSYVELAQRRLLQRNGMESESVSVDDSMKRYLWPHILNLPEMSFINEGSVVHDSTASVDSSTPSLLLSLSVDEVESQFPGLIVRASLKAIYKEIFGREEGNERLIRSAQSFALIQGVARSRERGISQVQLSKAFGLDPRSTFHYIKNIDREGLLAKCVTFDQGTTTNLWVLRRFAPEKQDIVNEAAPLGSRSIVPAPDSNDNGEALTAYLVSHELRKRITDVLQATGGGYMVDIDLMDALKLEVWDRRQRKYFQRVLRSLIKDGYVEQAELPIQDAVLPPDLENKRRTMALDKAKSGDKVKKTREVLQFERVQRERVKRGLLEGYSYRRCVRFLKPYVEKTKARVRLGVPLEHSTEQRPTSTANVATPNGDEGLGVANTAESDDEADEDSCSSDEDEPDIDAIKEKGDLRYMTSTLSVQIGDLALLSPEAQVLRLIALSGAHGIVSKAIQIILKWGSLRSLYRCLCRMEQTPVFLPNGSWPGVYTSEECKQVNIQHLSQPLVEAAEEFMGREHRKRYFINPKARMAVLSLTAHVYVPAAQQPTTVLPRVVSLSASSGVGTALAAAPARMDSQAICADLRQPDAIVELAERGPAESQAAASESESAEATVPSAAELAEVAEARLVVEDMVAHITFGDMFIEAKTRKVPLNNVVREYVMLAMLKRELVFTCNSEHVVRCDRTIKEYVRANMDSPSMTATLTQSLLGHSMDKRTFERSVRVLADQKRLWFQTVNSLPDISGPNSRAIVHLVIDRDTDPNGAYVRAYIAQLRDTRRYNKQNLVVKRKRIQDVIPVIRTDGADERDRDFLVRKLDTEKSRALGLKNYNKRTERIQTQGGSSKPKQTHDEDGNRIIKRARVILLEKRKRTGRSEALTEWQTIEKRLVHIPRRIGRLKDLYDHLVHNLAVSVDNDCVFENYAFRSSYLFYRLPLELFMELTGGISYFDDIVPYIRDGACTWVDGRSRRGGGKGGLVSNAQDKQASSPESINMRLRTPLYMLPPDVVKLIDARITKTRAHLQSLIYGLYILQLIRPIETVREITSVPPPPYAKDVFASEPVRSPKILGLGYQLIGTTHLLKKEGYNLALNAYTNGIKSALDLTTCYLSSHAYNMMDPADAFRYWSDLQRTAMKEAHDLEPDHNLFGIGKSYYWVLDVSLSQQQVKALNEFIDHVDNSTPLNNDMLLRDASREAGTSLEEARRYYQHMNSDMAKRDRFFRAELAGANRREFVESRAEMAKQAARKDAMRKEDARMRREQMEAEGKTVARTKWAHDDSIRVAMFYAVLYHHAEMHKHAVVVPKVDGLFPNCQRSISPRESVRHHWARVRRSPDLTHAAGLIISLWRYVFRDAVAAGKLLDDSDLNSFQYERAVDYYYGLFRRESLGALEARYHDEMVDDGVALNADDIAAAEAEAARIKKSGPKKIKHVAAAKVEARVEAIVEAEIEEEEEEEAEVDNDNDNGDEGNAHADQPAESKPSSKRVHRLPATMLGKEERYTIRAGSRARFTFAEDVMRKSINSKSRVAHGQDVMFTTHASWECTTDYISPCAVRLFTFAQPIDSEGSMDVDGEVPSTPAKLTVVSPGSSYIPYLTPMKSYCRFDRTFDATLLAARIGELTLQSRDGSESESEPTCDISESIRSQRYAELSSLLAMVVNLALTPADEYDVATGDQLLHAKMHTAEEAYRLGLRYNIISGLRDMEAGVGLSVQPEATPQADSGTIESLNSALSSTAVAYETTGMMRITGRPVVTKHVADDVADKDDDNDNDMAVDADDDAMTRGSRNVPGRGIVVNEKFTSAIKPERSGRFDSPRKLFTTRGSVLQESIRVADFERLCWLIGQGNLWLRPGYTASANQPLLTAMAGFKQQNSTELADFDVNVVYTDCAAALEAPSDLVDDTYLRATSKASVEARLPPAGDSLALASRIATCVVHEMGSMGASEHELFALLSALLGTAVPTLASGARSVLLSRSQLSALLRLLTLEGKLHVVGNHDLRYVSKSAYDKYWSIRLEGIDHAFEPYVGQNLTGSVNRAYTLGMLTTLVSHIVNNPGIPQSMLIRRYFSPFISRKEVLSYLYQLVDMGIVVAETIEAPLALDIRLPGVGTTHYSVASDYRHRIVQLKNCWAASHLNKA</sequence>
<keyword evidence="2" id="KW-1185">Reference proteome</keyword>
<organism evidence="1 2">
    <name type="scientific">Coemansia aciculifera</name>
    <dbReference type="NCBI Taxonomy" id="417176"/>
    <lineage>
        <taxon>Eukaryota</taxon>
        <taxon>Fungi</taxon>
        <taxon>Fungi incertae sedis</taxon>
        <taxon>Zoopagomycota</taxon>
        <taxon>Kickxellomycotina</taxon>
        <taxon>Kickxellomycetes</taxon>
        <taxon>Kickxellales</taxon>
        <taxon>Kickxellaceae</taxon>
        <taxon>Coemansia</taxon>
    </lineage>
</organism>
<proteinExistence type="predicted"/>
<evidence type="ECO:0000313" key="1">
    <source>
        <dbReference type="EMBL" id="KAJ2901153.1"/>
    </source>
</evidence>
<gene>
    <name evidence="1" type="ORF">IWW38_000118</name>
</gene>
<reference evidence="1" key="1">
    <citation type="submission" date="2022-07" db="EMBL/GenBank/DDBJ databases">
        <title>Phylogenomic reconstructions and comparative analyses of Kickxellomycotina fungi.</title>
        <authorList>
            <person name="Reynolds N.K."/>
            <person name="Stajich J.E."/>
            <person name="Barry K."/>
            <person name="Grigoriev I.V."/>
            <person name="Crous P."/>
            <person name="Smith M.E."/>
        </authorList>
    </citation>
    <scope>NUCLEOTIDE SEQUENCE</scope>
    <source>
        <strain evidence="1">CBS 190363</strain>
    </source>
</reference>